<comment type="caution">
    <text evidence="1">The sequence shown here is derived from an EMBL/GenBank/DDBJ whole genome shotgun (WGS) entry which is preliminary data.</text>
</comment>
<protein>
    <submittedName>
        <fullName evidence="1">Uncharacterized protein</fullName>
    </submittedName>
</protein>
<proteinExistence type="predicted"/>
<dbReference type="Proteomes" id="UP001162131">
    <property type="component" value="Unassembled WGS sequence"/>
</dbReference>
<evidence type="ECO:0000313" key="1">
    <source>
        <dbReference type="EMBL" id="CAG9313601.1"/>
    </source>
</evidence>
<name>A0AAU9IVR5_9CILI</name>
<reference evidence="1" key="1">
    <citation type="submission" date="2021-09" db="EMBL/GenBank/DDBJ databases">
        <authorList>
            <consortium name="AG Swart"/>
            <person name="Singh M."/>
            <person name="Singh A."/>
            <person name="Seah K."/>
            <person name="Emmerich C."/>
        </authorList>
    </citation>
    <scope>NUCLEOTIDE SEQUENCE</scope>
    <source>
        <strain evidence="1">ATCC30299</strain>
    </source>
</reference>
<keyword evidence="2" id="KW-1185">Reference proteome</keyword>
<organism evidence="1 2">
    <name type="scientific">Blepharisma stoltei</name>
    <dbReference type="NCBI Taxonomy" id="1481888"/>
    <lineage>
        <taxon>Eukaryota</taxon>
        <taxon>Sar</taxon>
        <taxon>Alveolata</taxon>
        <taxon>Ciliophora</taxon>
        <taxon>Postciliodesmatophora</taxon>
        <taxon>Heterotrichea</taxon>
        <taxon>Heterotrichida</taxon>
        <taxon>Blepharismidae</taxon>
        <taxon>Blepharisma</taxon>
    </lineage>
</organism>
<gene>
    <name evidence="1" type="ORF">BSTOLATCC_MIC9414</name>
</gene>
<evidence type="ECO:0000313" key="2">
    <source>
        <dbReference type="Proteomes" id="UP001162131"/>
    </source>
</evidence>
<dbReference type="EMBL" id="CAJZBQ010000011">
    <property type="protein sequence ID" value="CAG9313601.1"/>
    <property type="molecule type" value="Genomic_DNA"/>
</dbReference>
<dbReference type="AlphaFoldDB" id="A0AAU9IVR5"/>
<sequence length="80" mass="9062">MCHTQDIYSSYLAYASSNRNALNILMLNGNLSYDTLLGIIEANNAYLASVLEQNLEMTATIQQFEQAVQKIRDFIINSRN</sequence>
<accession>A0AAU9IVR5</accession>